<evidence type="ECO:0000256" key="2">
    <source>
        <dbReference type="SAM" id="Phobius"/>
    </source>
</evidence>
<keyword evidence="2" id="KW-0472">Membrane</keyword>
<organism evidence="3 4">
    <name type="scientific">Salarias fasciatus</name>
    <name type="common">Jewelled blenny</name>
    <name type="synonym">Blennius fasciatus</name>
    <dbReference type="NCBI Taxonomy" id="181472"/>
    <lineage>
        <taxon>Eukaryota</taxon>
        <taxon>Metazoa</taxon>
        <taxon>Chordata</taxon>
        <taxon>Craniata</taxon>
        <taxon>Vertebrata</taxon>
        <taxon>Euteleostomi</taxon>
        <taxon>Actinopterygii</taxon>
        <taxon>Neopterygii</taxon>
        <taxon>Teleostei</taxon>
        <taxon>Neoteleostei</taxon>
        <taxon>Acanthomorphata</taxon>
        <taxon>Ovalentaria</taxon>
        <taxon>Blenniimorphae</taxon>
        <taxon>Blenniiformes</taxon>
        <taxon>Blennioidei</taxon>
        <taxon>Blenniidae</taxon>
        <taxon>Salariinae</taxon>
        <taxon>Salarias</taxon>
    </lineage>
</organism>
<dbReference type="Proteomes" id="UP000472267">
    <property type="component" value="Chromosome 19"/>
</dbReference>
<sequence length="245" mass="27070">MSSDVVNDENRGFCPRGKRNSSSSSSSCSSSDDIFSLDQPTGRPSILRQTENLSSNAVPKGMKVCFQTPRRDPVTKRILSPSKSVRMSSLDECTKPSSFPEEDMPIQTKGSYQLDFDNLDAVDPFQGSNKMALSPAKPAAEKPPADLAESLTTRTSTPLAQIPRLVILRRAARNVELLSPRPPSQIRPTTLWRRRLCHLHGTLNTPGFFFLCLPLGLCVIVLRFPPAELRRANGPPAPETNRNKR</sequence>
<feature type="region of interest" description="Disordered" evidence="1">
    <location>
        <begin position="1"/>
        <end position="105"/>
    </location>
</feature>
<feature type="transmembrane region" description="Helical" evidence="2">
    <location>
        <begin position="203"/>
        <end position="222"/>
    </location>
</feature>
<proteinExistence type="predicted"/>
<feature type="compositionally biased region" description="Low complexity" evidence="1">
    <location>
        <begin position="21"/>
        <end position="31"/>
    </location>
</feature>
<evidence type="ECO:0000256" key="1">
    <source>
        <dbReference type="SAM" id="MobiDB-lite"/>
    </source>
</evidence>
<reference evidence="3" key="3">
    <citation type="submission" date="2025-09" db="UniProtKB">
        <authorList>
            <consortium name="Ensembl"/>
        </authorList>
    </citation>
    <scope>IDENTIFICATION</scope>
</reference>
<keyword evidence="2" id="KW-0812">Transmembrane</keyword>
<feature type="compositionally biased region" description="Polar residues" evidence="1">
    <location>
        <begin position="47"/>
        <end position="57"/>
    </location>
</feature>
<keyword evidence="2" id="KW-1133">Transmembrane helix</keyword>
<reference evidence="3" key="1">
    <citation type="submission" date="2019-06" db="EMBL/GenBank/DDBJ databases">
        <authorList>
            <consortium name="Wellcome Sanger Institute Data Sharing"/>
        </authorList>
    </citation>
    <scope>NUCLEOTIDE SEQUENCE [LARGE SCALE GENOMIC DNA]</scope>
</reference>
<dbReference type="Ensembl" id="ENSSFAT00005042427.1">
    <property type="protein sequence ID" value="ENSSFAP00005040924.1"/>
    <property type="gene ID" value="ENSSFAG00005020358.1"/>
</dbReference>
<protein>
    <recommendedName>
        <fullName evidence="5">Transforming acidic coiled-coil-containing protein C-terminal domain-containing protein</fullName>
    </recommendedName>
</protein>
<reference evidence="3" key="2">
    <citation type="submission" date="2025-08" db="UniProtKB">
        <authorList>
            <consortium name="Ensembl"/>
        </authorList>
    </citation>
    <scope>IDENTIFICATION</scope>
</reference>
<evidence type="ECO:0008006" key="5">
    <source>
        <dbReference type="Google" id="ProtNLM"/>
    </source>
</evidence>
<dbReference type="AlphaFoldDB" id="A0A672IIG2"/>
<accession>A0A672IIG2</accession>
<name>A0A672IIG2_SALFA</name>
<feature type="region of interest" description="Disordered" evidence="1">
    <location>
        <begin position="127"/>
        <end position="154"/>
    </location>
</feature>
<evidence type="ECO:0000313" key="3">
    <source>
        <dbReference type="Ensembl" id="ENSSFAP00005040924.1"/>
    </source>
</evidence>
<evidence type="ECO:0000313" key="4">
    <source>
        <dbReference type="Proteomes" id="UP000472267"/>
    </source>
</evidence>
<keyword evidence="4" id="KW-1185">Reference proteome</keyword>